<organism evidence="1 2">
    <name type="scientific">Mucilaginibacter paludis DSM 18603</name>
    <dbReference type="NCBI Taxonomy" id="714943"/>
    <lineage>
        <taxon>Bacteria</taxon>
        <taxon>Pseudomonadati</taxon>
        <taxon>Bacteroidota</taxon>
        <taxon>Sphingobacteriia</taxon>
        <taxon>Sphingobacteriales</taxon>
        <taxon>Sphingobacteriaceae</taxon>
        <taxon>Mucilaginibacter</taxon>
    </lineage>
</organism>
<dbReference type="AlphaFoldDB" id="H1Y4E6"/>
<dbReference type="eggNOG" id="ENOG50332PN">
    <property type="taxonomic scope" value="Bacteria"/>
</dbReference>
<sequence length="230" mass="26770">MKVVIKWMITLAYFFIVTIVLAGKRSDTLDSHIAKAKIDGKRYKAFLSDDLSIVITNSRGLNILTLKETDLFIKYEGFESFKFVDFNNDGYKDLLIRYLSNVPERLDLILYDKKSHGFKLVKNFPDFPCPVNLPGTNMYYSYHRNGCADLDWVSDLFRIVNYKIVKLGTIYGRGCGDYKINEGGVFVYKFKGKGKALVKRFPIQVINTFKNTKWGFINRYWKHHYAVFLS</sequence>
<keyword evidence="2" id="KW-1185">Reference proteome</keyword>
<proteinExistence type="predicted"/>
<dbReference type="Proteomes" id="UP000002774">
    <property type="component" value="Chromosome"/>
</dbReference>
<dbReference type="HOGENOM" id="CLU_1203638_0_0_10"/>
<dbReference type="NCBIfam" id="NF047539">
    <property type="entry name" value="XAC2610_fam"/>
    <property type="match status" value="1"/>
</dbReference>
<dbReference type="EMBL" id="CM001403">
    <property type="protein sequence ID" value="EHQ25780.1"/>
    <property type="molecule type" value="Genomic_DNA"/>
</dbReference>
<dbReference type="RefSeq" id="WP_008505663.1">
    <property type="nucleotide sequence ID" value="NZ_CM001403.1"/>
</dbReference>
<name>H1Y4E6_9SPHI</name>
<dbReference type="InterPro" id="IPR058087">
    <property type="entry name" value="XAC2610_dom"/>
</dbReference>
<dbReference type="OrthoDB" id="9181262at2"/>
<evidence type="ECO:0000313" key="2">
    <source>
        <dbReference type="Proteomes" id="UP000002774"/>
    </source>
</evidence>
<reference evidence="1" key="1">
    <citation type="submission" date="2011-09" db="EMBL/GenBank/DDBJ databases">
        <title>The permanent draft genome of Mucilaginibacter paludis DSM 18603.</title>
        <authorList>
            <consortium name="US DOE Joint Genome Institute (JGI-PGF)"/>
            <person name="Lucas S."/>
            <person name="Han J."/>
            <person name="Lapidus A."/>
            <person name="Bruce D."/>
            <person name="Goodwin L."/>
            <person name="Pitluck S."/>
            <person name="Peters L."/>
            <person name="Kyrpides N."/>
            <person name="Mavromatis K."/>
            <person name="Ivanova N."/>
            <person name="Mikhailova N."/>
            <person name="Held B."/>
            <person name="Detter J.C."/>
            <person name="Tapia R."/>
            <person name="Han C."/>
            <person name="Land M."/>
            <person name="Hauser L."/>
            <person name="Markowitz V."/>
            <person name="Cheng J.-F."/>
            <person name="Hugenholtz P."/>
            <person name="Woyke T."/>
            <person name="Wu D."/>
            <person name="Tindall B."/>
            <person name="Brambilla E."/>
            <person name="Klenk H.-P."/>
            <person name="Eisen J.A."/>
        </authorList>
    </citation>
    <scope>NUCLEOTIDE SEQUENCE [LARGE SCALE GENOMIC DNA]</scope>
    <source>
        <strain evidence="1">DSM 18603</strain>
    </source>
</reference>
<evidence type="ECO:0008006" key="3">
    <source>
        <dbReference type="Google" id="ProtNLM"/>
    </source>
</evidence>
<protein>
    <recommendedName>
        <fullName evidence="3">VCBS repeat-containing protein</fullName>
    </recommendedName>
</protein>
<accession>H1Y4E6</accession>
<evidence type="ECO:0000313" key="1">
    <source>
        <dbReference type="EMBL" id="EHQ25780.1"/>
    </source>
</evidence>
<gene>
    <name evidence="1" type="ORF">Mucpa_1623</name>
</gene>